<dbReference type="AlphaFoldDB" id="A0A9P5RV03"/>
<evidence type="ECO:0000256" key="8">
    <source>
        <dbReference type="ARBA" id="ARBA00022842"/>
    </source>
</evidence>
<keyword evidence="6" id="KW-0479">Metal-binding</keyword>
<dbReference type="GO" id="GO:0004427">
    <property type="term" value="F:inorganic diphosphate phosphatase activity"/>
    <property type="evidence" value="ECO:0007669"/>
    <property type="project" value="UniProtKB-EC"/>
</dbReference>
<dbReference type="Gene3D" id="3.90.80.10">
    <property type="entry name" value="Inorganic pyrophosphatase"/>
    <property type="match status" value="1"/>
</dbReference>
<comment type="catalytic activity">
    <reaction evidence="11">
        <text>diphosphate + H2O = 2 phosphate + H(+)</text>
        <dbReference type="Rhea" id="RHEA:24576"/>
        <dbReference type="ChEBI" id="CHEBI:15377"/>
        <dbReference type="ChEBI" id="CHEBI:15378"/>
        <dbReference type="ChEBI" id="CHEBI:33019"/>
        <dbReference type="ChEBI" id="CHEBI:43474"/>
        <dbReference type="EC" id="3.6.1.1"/>
    </reaction>
</comment>
<reference evidence="12" key="1">
    <citation type="journal article" date="2020" name="Fungal Divers.">
        <title>Resolving the Mortierellaceae phylogeny through synthesis of multi-gene phylogenetics and phylogenomics.</title>
        <authorList>
            <person name="Vandepol N."/>
            <person name="Liber J."/>
            <person name="Desiro A."/>
            <person name="Na H."/>
            <person name="Kennedy M."/>
            <person name="Barry K."/>
            <person name="Grigoriev I.V."/>
            <person name="Miller A.N."/>
            <person name="O'Donnell K."/>
            <person name="Stajich J.E."/>
            <person name="Bonito G."/>
        </authorList>
    </citation>
    <scope>NUCLEOTIDE SEQUENCE</scope>
    <source>
        <strain evidence="12">NRRL 6426</strain>
    </source>
</reference>
<dbReference type="CDD" id="cd00412">
    <property type="entry name" value="pyrophosphatase"/>
    <property type="match status" value="1"/>
</dbReference>
<evidence type="ECO:0000256" key="3">
    <source>
        <dbReference type="ARBA" id="ARBA00006220"/>
    </source>
</evidence>
<evidence type="ECO:0000256" key="5">
    <source>
        <dbReference type="ARBA" id="ARBA00022490"/>
    </source>
</evidence>
<dbReference type="Pfam" id="PF00719">
    <property type="entry name" value="Pyrophosphatase"/>
    <property type="match status" value="1"/>
</dbReference>
<dbReference type="FunFam" id="3.90.80.10:FF:000004">
    <property type="entry name" value="Inorganic pyrophosphatase"/>
    <property type="match status" value="1"/>
</dbReference>
<comment type="caution">
    <text evidence="12">The sequence shown here is derived from an EMBL/GenBank/DDBJ whole genome shotgun (WGS) entry which is preliminary data.</text>
</comment>
<evidence type="ECO:0000256" key="6">
    <source>
        <dbReference type="ARBA" id="ARBA00022723"/>
    </source>
</evidence>
<dbReference type="GO" id="GO:0006796">
    <property type="term" value="P:phosphate-containing compound metabolic process"/>
    <property type="evidence" value="ECO:0007669"/>
    <property type="project" value="InterPro"/>
</dbReference>
<dbReference type="InterPro" id="IPR008162">
    <property type="entry name" value="Pyrophosphatase"/>
</dbReference>
<protein>
    <recommendedName>
        <fullName evidence="10">Inorganic pyrophosphatase</fullName>
        <ecNumber evidence="4">3.6.1.1</ecNumber>
    </recommendedName>
    <alternativeName>
        <fullName evidence="9">Pyrophosphate phospho-hydrolase</fullName>
    </alternativeName>
</protein>
<dbReference type="PANTHER" id="PTHR10286">
    <property type="entry name" value="INORGANIC PYROPHOSPHATASE"/>
    <property type="match status" value="1"/>
</dbReference>
<proteinExistence type="inferred from homology"/>
<evidence type="ECO:0000256" key="11">
    <source>
        <dbReference type="ARBA" id="ARBA00047820"/>
    </source>
</evidence>
<comment type="similarity">
    <text evidence="3">Belongs to the PPase family.</text>
</comment>
<evidence type="ECO:0000256" key="2">
    <source>
        <dbReference type="ARBA" id="ARBA00004496"/>
    </source>
</evidence>
<evidence type="ECO:0000256" key="1">
    <source>
        <dbReference type="ARBA" id="ARBA00001946"/>
    </source>
</evidence>
<comment type="cofactor">
    <cofactor evidence="1">
        <name>Mg(2+)</name>
        <dbReference type="ChEBI" id="CHEBI:18420"/>
    </cofactor>
</comment>
<evidence type="ECO:0000256" key="9">
    <source>
        <dbReference type="ARBA" id="ARBA00032535"/>
    </source>
</evidence>
<evidence type="ECO:0000313" key="13">
    <source>
        <dbReference type="Proteomes" id="UP000748756"/>
    </source>
</evidence>
<keyword evidence="7" id="KW-0378">Hydrolase</keyword>
<dbReference type="EMBL" id="JAAAUQ010000922">
    <property type="protein sequence ID" value="KAF9146108.1"/>
    <property type="molecule type" value="Genomic_DNA"/>
</dbReference>
<organism evidence="12 13">
    <name type="scientific">Linnemannia schmuckeri</name>
    <dbReference type="NCBI Taxonomy" id="64567"/>
    <lineage>
        <taxon>Eukaryota</taxon>
        <taxon>Fungi</taxon>
        <taxon>Fungi incertae sedis</taxon>
        <taxon>Mucoromycota</taxon>
        <taxon>Mortierellomycotina</taxon>
        <taxon>Mortierellomycetes</taxon>
        <taxon>Mortierellales</taxon>
        <taxon>Mortierellaceae</taxon>
        <taxon>Linnemannia</taxon>
    </lineage>
</organism>
<dbReference type="OrthoDB" id="1608002at2759"/>
<comment type="subcellular location">
    <subcellularLocation>
        <location evidence="2">Cytoplasm</location>
    </subcellularLocation>
</comment>
<name>A0A9P5RV03_9FUNG</name>
<dbReference type="PROSITE" id="PS00387">
    <property type="entry name" value="PPASE"/>
    <property type="match status" value="1"/>
</dbReference>
<dbReference type="InterPro" id="IPR036649">
    <property type="entry name" value="Pyrophosphatase_sf"/>
</dbReference>
<evidence type="ECO:0000256" key="10">
    <source>
        <dbReference type="ARBA" id="ARBA00040300"/>
    </source>
</evidence>
<evidence type="ECO:0000313" key="12">
    <source>
        <dbReference type="EMBL" id="KAF9146108.1"/>
    </source>
</evidence>
<gene>
    <name evidence="12" type="primary">IPP1_2</name>
    <name evidence="12" type="ORF">BG015_011698</name>
</gene>
<dbReference type="GO" id="GO:0005737">
    <property type="term" value="C:cytoplasm"/>
    <property type="evidence" value="ECO:0007669"/>
    <property type="project" value="UniProtKB-SubCell"/>
</dbReference>
<accession>A0A9P5RV03</accession>
<evidence type="ECO:0000256" key="7">
    <source>
        <dbReference type="ARBA" id="ARBA00022801"/>
    </source>
</evidence>
<dbReference type="Proteomes" id="UP000748756">
    <property type="component" value="Unassembled WGS sequence"/>
</dbReference>
<dbReference type="EC" id="3.6.1.1" evidence="4"/>
<dbReference type="SUPFAM" id="SSF50324">
    <property type="entry name" value="Inorganic pyrophosphatase"/>
    <property type="match status" value="1"/>
</dbReference>
<keyword evidence="5" id="KW-0963">Cytoplasm</keyword>
<keyword evidence="13" id="KW-1185">Reference proteome</keyword>
<sequence>MSEFTTRVVGAPNTLEHRVFIERNGAPVSAFHDVPLYADKANNIFNMIVEIPRWSNAKLEISKDEPFNPIKQDVKKGKLRFVRNCFPHHGYIWNYGALPQTWEDPTQSHPETKARGDNDPLDVCEIGEQVGYTGQIKQVKVLGVMALLDEGETDWKVIVIDVTDPLANKLNDIEDVERHLPGFIRATNEWFRIYKIPDGKPENQFAFSGEAKNKKYALDVVKETHEAWERLIKGEIPSKTEAYDIQVSNVSVQGSPYLAGAEDEVAKNIPAAAAKPAAPIDPSVDKWFFISGTSNL</sequence>
<keyword evidence="8" id="KW-0460">Magnesium</keyword>
<dbReference type="GO" id="GO:0000287">
    <property type="term" value="F:magnesium ion binding"/>
    <property type="evidence" value="ECO:0007669"/>
    <property type="project" value="InterPro"/>
</dbReference>
<evidence type="ECO:0000256" key="4">
    <source>
        <dbReference type="ARBA" id="ARBA00012146"/>
    </source>
</evidence>